<name>A0AAE0C678_9CHLO</name>
<dbReference type="GO" id="GO:0005509">
    <property type="term" value="F:calcium ion binding"/>
    <property type="evidence" value="ECO:0007669"/>
    <property type="project" value="TreeGrafter"/>
</dbReference>
<proteinExistence type="predicted"/>
<reference evidence="6 8" key="1">
    <citation type="journal article" date="2015" name="Genome Biol. Evol.">
        <title>Comparative Genomics of a Bacterivorous Green Alga Reveals Evolutionary Causalities and Consequences of Phago-Mixotrophic Mode of Nutrition.</title>
        <authorList>
            <person name="Burns J.A."/>
            <person name="Paasch A."/>
            <person name="Narechania A."/>
            <person name="Kim E."/>
        </authorList>
    </citation>
    <scope>NUCLEOTIDE SEQUENCE [LARGE SCALE GENOMIC DNA]</scope>
    <source>
        <strain evidence="6">PLY_AMNH</strain>
    </source>
</reference>
<reference evidence="6" key="2">
    <citation type="submission" date="2023-06" db="EMBL/GenBank/DDBJ databases">
        <title>Long-read-based genome assembly of the green algal bacterivore Cymbomonas tetramitiformis.</title>
        <authorList>
            <person name="Gyaltshen Y."/>
            <person name="Rozenberg A."/>
            <person name="Paasch A."/>
            <person name="Burns J.A."/>
            <person name="Warring S."/>
            <person name="Larson R."/>
            <person name="Maurer-Alcala X."/>
            <person name="Dacks J."/>
            <person name="Kim E."/>
        </authorList>
    </citation>
    <scope>NUCLEOTIDE SEQUENCE</scope>
    <source>
        <strain evidence="6">PLY_AMNH</strain>
    </source>
</reference>
<organism evidence="6 8">
    <name type="scientific">Cymbomonas tetramitiformis</name>
    <dbReference type="NCBI Taxonomy" id="36881"/>
    <lineage>
        <taxon>Eukaryota</taxon>
        <taxon>Viridiplantae</taxon>
        <taxon>Chlorophyta</taxon>
        <taxon>Pyramimonadophyceae</taxon>
        <taxon>Pyramimonadales</taxon>
        <taxon>Pyramimonadaceae</taxon>
        <taxon>Cymbomonas</taxon>
    </lineage>
</organism>
<dbReference type="Gene3D" id="2.60.40.150">
    <property type="entry name" value="C2 domain"/>
    <property type="match status" value="2"/>
</dbReference>
<gene>
    <name evidence="7" type="ORF">CYMTET_25435</name>
    <name evidence="6" type="ORF">CYMTET_42245</name>
</gene>
<feature type="domain" description="C2" evidence="5">
    <location>
        <begin position="180"/>
        <end position="300"/>
    </location>
</feature>
<evidence type="ECO:0000256" key="3">
    <source>
        <dbReference type="SAM" id="MobiDB-lite"/>
    </source>
</evidence>
<dbReference type="PANTHER" id="PTHR45911">
    <property type="entry name" value="C2 DOMAIN-CONTAINING PROTEIN"/>
    <property type="match status" value="1"/>
</dbReference>
<evidence type="ECO:0000259" key="5">
    <source>
        <dbReference type="PROSITE" id="PS50004"/>
    </source>
</evidence>
<evidence type="ECO:0000313" key="7">
    <source>
        <dbReference type="EMBL" id="KAK3265912.1"/>
    </source>
</evidence>
<feature type="region of interest" description="Disordered" evidence="3">
    <location>
        <begin position="828"/>
        <end position="857"/>
    </location>
</feature>
<dbReference type="EMBL" id="LGRX02028250">
    <property type="protein sequence ID" value="KAK3248285.1"/>
    <property type="molecule type" value="Genomic_DNA"/>
</dbReference>
<evidence type="ECO:0000256" key="2">
    <source>
        <dbReference type="ARBA" id="ARBA00022837"/>
    </source>
</evidence>
<dbReference type="PROSITE" id="PS50004">
    <property type="entry name" value="C2"/>
    <property type="match status" value="2"/>
</dbReference>
<dbReference type="SUPFAM" id="SSF49562">
    <property type="entry name" value="C2 domain (Calcium/lipid-binding domain, CaLB)"/>
    <property type="match status" value="2"/>
</dbReference>
<dbReference type="InterPro" id="IPR000008">
    <property type="entry name" value="C2_dom"/>
</dbReference>
<dbReference type="EMBL" id="LGRX02013592">
    <property type="protein sequence ID" value="KAK3265912.1"/>
    <property type="molecule type" value="Genomic_DNA"/>
</dbReference>
<comment type="caution">
    <text evidence="6">The sequence shown here is derived from an EMBL/GenBank/DDBJ whole genome shotgun (WGS) entry which is preliminary data.</text>
</comment>
<dbReference type="SMART" id="SM00239">
    <property type="entry name" value="C2"/>
    <property type="match status" value="2"/>
</dbReference>
<dbReference type="PANTHER" id="PTHR45911:SF4">
    <property type="entry name" value="MULTIPLE C2 AND TRANSMEMBRANE DOMAIN-CONTAINING PROTEIN"/>
    <property type="match status" value="1"/>
</dbReference>
<evidence type="ECO:0000256" key="4">
    <source>
        <dbReference type="SAM" id="Phobius"/>
    </source>
</evidence>
<dbReference type="GO" id="GO:0016020">
    <property type="term" value="C:membrane"/>
    <property type="evidence" value="ECO:0007669"/>
    <property type="project" value="TreeGrafter"/>
</dbReference>
<keyword evidence="8" id="KW-1185">Reference proteome</keyword>
<feature type="domain" description="C2" evidence="5">
    <location>
        <begin position="1"/>
        <end position="113"/>
    </location>
</feature>
<keyword evidence="2" id="KW-0106">Calcium</keyword>
<dbReference type="AlphaFoldDB" id="A0AAE0C678"/>
<keyword evidence="4" id="KW-0472">Membrane</keyword>
<dbReference type="InterPro" id="IPR035892">
    <property type="entry name" value="C2_domain_sf"/>
</dbReference>
<accession>A0AAE0C678</accession>
<keyword evidence="1" id="KW-0479">Metal-binding</keyword>
<sequence length="978" mass="110433">MGEEFGSYIYILVEKAEVIVAGTSKRPSPYCEVQLGQNPKSIRGRTRITRNTVSPVWNQVLSLRRPPSTSTNEPLRATFSVYDKSGWFRSQCLGMATTEVGLVPIAQVKDVCLEVRYARGEEHVRPQFTSCLDILPGNLHLKISSGHSKRPPDFNALLSSSTDILPSQSIAPELRCVGSSTAAPQHVLEVQEAQKFIYVEVIRASNLVKRDSDAGDPFCKVSINDSKTVYHTNSLKTTQDPVWRAQPFTFPCGTTSRLLTIEIFDDDVSLGLVHVKKPLGVVQVHIGDIMSSPGKIVNELFAVRPNSKRLQAEYDSNPSKLGKINIRYQVGFHERPPASSIKLGRFPLGELKVEVLDIVELRQISLNAICLQLLFEGLVAKSKPKLVKGDKCELNQGWTFPVTEICSDLTIELWDRDTSAASRRFGKVVLPMTNLWRFCSASKKYFGLNVLGSPDQRWDTWLLVSPAGKEDQLPYVCVKERPKHPVACVRVALTLSFNIRPSFVYFGHSLEADNAIVTKANIEGHDSVVGGILVGFGRLVDALLSPVTSALAVTLYLQSWKCAPVNFSCLALVVLCHSYLWTVVDDLFPLLLGISVLVQGYVLRRIRTEEVPTFMYFDERAKFMEVIEEYKSAKQLAESARQLASDEWTRLAEEQVWLCEQEVKSWKETVHEKATPRSLLLLVPGMQKLLTLRAQVIRFEVKIERLAALLEKAGNMLNWKDDVVSFYSAGYFLLLCCALNVIWVIVLWLLEAGLRGVPFDHDDVGLVVFIFLLSPVYKYTAPIIANIDGFLLGLPFPLTPISWGSVPRLTRKYKLLLEDLEAHGQKAQQLRDEMEKKVQQKEREAEEQMRREAEEEELLRHPDGLERVKLKRLRESAKKILSPHHFRLRHLITFVRNLYSRSPSNVDHDHRCRCNRHILKMPMGGEWSALPKDLSPEELKSTMCISHNAKLQSKKVACAKSTCEEITDLVHQHKHKIS</sequence>
<evidence type="ECO:0000313" key="6">
    <source>
        <dbReference type="EMBL" id="KAK3248285.1"/>
    </source>
</evidence>
<evidence type="ECO:0000256" key="1">
    <source>
        <dbReference type="ARBA" id="ARBA00022723"/>
    </source>
</evidence>
<dbReference type="Proteomes" id="UP001190700">
    <property type="component" value="Unassembled WGS sequence"/>
</dbReference>
<feature type="transmembrane region" description="Helical" evidence="4">
    <location>
        <begin position="726"/>
        <end position="750"/>
    </location>
</feature>
<keyword evidence="4" id="KW-1133">Transmembrane helix</keyword>
<keyword evidence="4" id="KW-0812">Transmembrane</keyword>
<dbReference type="CDD" id="cd00030">
    <property type="entry name" value="C2"/>
    <property type="match status" value="2"/>
</dbReference>
<protein>
    <recommendedName>
        <fullName evidence="5">C2 domain-containing protein</fullName>
    </recommendedName>
</protein>
<dbReference type="Pfam" id="PF00168">
    <property type="entry name" value="C2"/>
    <property type="match status" value="3"/>
</dbReference>
<evidence type="ECO:0000313" key="8">
    <source>
        <dbReference type="Proteomes" id="UP001190700"/>
    </source>
</evidence>